<dbReference type="Proteomes" id="UP000835052">
    <property type="component" value="Unassembled WGS sequence"/>
</dbReference>
<dbReference type="PANTHER" id="PTHR24055">
    <property type="entry name" value="MITOGEN-ACTIVATED PROTEIN KINASE"/>
    <property type="match status" value="1"/>
</dbReference>
<dbReference type="InterPro" id="IPR011009">
    <property type="entry name" value="Kinase-like_dom_sf"/>
</dbReference>
<organism evidence="6 7">
    <name type="scientific">Caenorhabditis auriculariae</name>
    <dbReference type="NCBI Taxonomy" id="2777116"/>
    <lineage>
        <taxon>Eukaryota</taxon>
        <taxon>Metazoa</taxon>
        <taxon>Ecdysozoa</taxon>
        <taxon>Nematoda</taxon>
        <taxon>Chromadorea</taxon>
        <taxon>Rhabditida</taxon>
        <taxon>Rhabditina</taxon>
        <taxon>Rhabditomorpha</taxon>
        <taxon>Rhabditoidea</taxon>
        <taxon>Rhabditidae</taxon>
        <taxon>Peloderinae</taxon>
        <taxon>Caenorhabditis</taxon>
    </lineage>
</organism>
<feature type="binding site" evidence="3">
    <location>
        <position position="34"/>
    </location>
    <ligand>
        <name>ATP</name>
        <dbReference type="ChEBI" id="CHEBI:30616"/>
    </ligand>
</feature>
<evidence type="ECO:0000313" key="6">
    <source>
        <dbReference type="EMBL" id="CAD6198410.1"/>
    </source>
</evidence>
<comment type="caution">
    <text evidence="6">The sequence shown here is derived from an EMBL/GenBank/DDBJ whole genome shotgun (WGS) entry which is preliminary data.</text>
</comment>
<feature type="domain" description="Protein kinase" evidence="5">
    <location>
        <begin position="5"/>
        <end position="307"/>
    </location>
</feature>
<keyword evidence="2 3" id="KW-0067">ATP-binding</keyword>
<evidence type="ECO:0000259" key="5">
    <source>
        <dbReference type="PROSITE" id="PS50011"/>
    </source>
</evidence>
<dbReference type="GO" id="GO:0004674">
    <property type="term" value="F:protein serine/threonine kinase activity"/>
    <property type="evidence" value="ECO:0007669"/>
    <property type="project" value="UniProtKB-KW"/>
</dbReference>
<keyword evidence="1 3" id="KW-0547">Nucleotide-binding</keyword>
<evidence type="ECO:0000256" key="1">
    <source>
        <dbReference type="ARBA" id="ARBA00022741"/>
    </source>
</evidence>
<evidence type="ECO:0000256" key="3">
    <source>
        <dbReference type="PROSITE-ProRule" id="PRU10141"/>
    </source>
</evidence>
<dbReference type="Pfam" id="PF00069">
    <property type="entry name" value="Pkinase"/>
    <property type="match status" value="1"/>
</dbReference>
<dbReference type="PROSITE" id="PS50011">
    <property type="entry name" value="PROTEIN_KINASE_DOM"/>
    <property type="match status" value="1"/>
</dbReference>
<keyword evidence="4" id="KW-0808">Transferase</keyword>
<dbReference type="Gene3D" id="3.30.200.20">
    <property type="entry name" value="Phosphorylase Kinase, domain 1"/>
    <property type="match status" value="1"/>
</dbReference>
<evidence type="ECO:0000256" key="2">
    <source>
        <dbReference type="ARBA" id="ARBA00022840"/>
    </source>
</evidence>
<dbReference type="PROSITE" id="PS00107">
    <property type="entry name" value="PROTEIN_KINASE_ATP"/>
    <property type="match status" value="1"/>
</dbReference>
<comment type="similarity">
    <text evidence="4">Belongs to the protein kinase superfamily.</text>
</comment>
<dbReference type="Gene3D" id="1.10.510.10">
    <property type="entry name" value="Transferase(Phosphotransferase) domain 1"/>
    <property type="match status" value="1"/>
</dbReference>
<dbReference type="InterPro" id="IPR008271">
    <property type="entry name" value="Ser/Thr_kinase_AS"/>
</dbReference>
<dbReference type="AlphaFoldDB" id="A0A8S1HSR3"/>
<keyword evidence="4" id="KW-0723">Serine/threonine-protein kinase</keyword>
<name>A0A8S1HSR3_9PELO</name>
<dbReference type="InterPro" id="IPR017441">
    <property type="entry name" value="Protein_kinase_ATP_BS"/>
</dbReference>
<keyword evidence="7" id="KW-1185">Reference proteome</keyword>
<protein>
    <recommendedName>
        <fullName evidence="5">Protein kinase domain-containing protein</fullName>
    </recommendedName>
</protein>
<dbReference type="OrthoDB" id="4062651at2759"/>
<dbReference type="PROSITE" id="PS00108">
    <property type="entry name" value="PROTEIN_KINASE_ST"/>
    <property type="match status" value="1"/>
</dbReference>
<keyword evidence="4" id="KW-0418">Kinase</keyword>
<dbReference type="InterPro" id="IPR050117">
    <property type="entry name" value="MAPK"/>
</dbReference>
<evidence type="ECO:0000313" key="7">
    <source>
        <dbReference type="Proteomes" id="UP000835052"/>
    </source>
</evidence>
<gene>
    <name evidence="6" type="ORF">CAUJ_LOCUS14316</name>
</gene>
<sequence length="368" mass="42775">MAYLPLGTDRIGRGSFANVYAAQDTRTGEKVALKQLLGAFDSAEDRRHALREIHILRRVEHKNLVELRDAFTFVHSKGSWQRSVLYLVMPYIGQTLDQAMQSNEEITSYQQRRFLIFQILCGVEYLHSKSIIHRDLKPDNVLIKENTQNGRLTVKIADFNLSRYNYNDNSSHTRIEPNGYRAPEILFGLDYDEKVDIWPIGCMMASILTKFLENQIAVPQKFWCSRGDVELARRLVMWFGKPGPLMANRMCGRWKEQIRELSDVPPVFSELFEGQIDYSEIAVLENMLHMHAPVRSTAPNILEMQYFECLRTFRRVPSRNEIDDVDEDIEKLDDQQVSEAIDRHLRRFDSDRGMPAFFQSADDIQFSA</sequence>
<dbReference type="InterPro" id="IPR000719">
    <property type="entry name" value="Prot_kinase_dom"/>
</dbReference>
<dbReference type="GO" id="GO:0005524">
    <property type="term" value="F:ATP binding"/>
    <property type="evidence" value="ECO:0007669"/>
    <property type="project" value="UniProtKB-UniRule"/>
</dbReference>
<accession>A0A8S1HSR3</accession>
<dbReference type="SMART" id="SM00220">
    <property type="entry name" value="S_TKc"/>
    <property type="match status" value="1"/>
</dbReference>
<proteinExistence type="inferred from homology"/>
<dbReference type="SUPFAM" id="SSF56112">
    <property type="entry name" value="Protein kinase-like (PK-like)"/>
    <property type="match status" value="1"/>
</dbReference>
<evidence type="ECO:0000256" key="4">
    <source>
        <dbReference type="RuleBase" id="RU000304"/>
    </source>
</evidence>
<reference evidence="6" key="1">
    <citation type="submission" date="2020-10" db="EMBL/GenBank/DDBJ databases">
        <authorList>
            <person name="Kikuchi T."/>
        </authorList>
    </citation>
    <scope>NUCLEOTIDE SEQUENCE</scope>
    <source>
        <strain evidence="6">NKZ352</strain>
    </source>
</reference>
<dbReference type="EMBL" id="CAJGYM010000125">
    <property type="protein sequence ID" value="CAD6198410.1"/>
    <property type="molecule type" value="Genomic_DNA"/>
</dbReference>